<dbReference type="AlphaFoldDB" id="A0A8S3ZAB6"/>
<comment type="caution">
    <text evidence="3">The sequence shown here is derived from an EMBL/GenBank/DDBJ whole genome shotgun (WGS) entry which is preliminary data.</text>
</comment>
<dbReference type="SUPFAM" id="SSF52540">
    <property type="entry name" value="P-loop containing nucleoside triphosphate hydrolases"/>
    <property type="match status" value="1"/>
</dbReference>
<evidence type="ECO:0000256" key="1">
    <source>
        <dbReference type="SAM" id="Coils"/>
    </source>
</evidence>
<sequence length="595" mass="68266">MAGMQENTVRLTDVSFERIRSAGMAELYDLSVMAGIQDDERLVHCEDLRERLVLVKRKMEGSHYTWKELFQSVKEETQVKRESLLELMKTVEEMFKTCPLDSLSEILRKQGHVRSRDLLQELSNRIKNLKERRSLVIIAGETNGGKSSFLNLLLGEDILPTDVLHCTFSVCKIVYSDNYSIQTLDHSGQVEHFPCSSREEVKVILRSKLAQQEVRERLHGSPIKELTLGLPADILKSGVTLVDTPGIGEDEKMDNVTMNFVRFNHASAFIYIIKSDTAGGVQEDRLLSFLQAIKERYSGDAEIEAFDPRAAMFVCHRWDNIEEHQRDKVKQNALQKLEFVWPGFQPSQTYFFSTTDTMKHFPVDAQFVTDSFMTLLKGMKKLFDRASHNAIKHQYLWLKHMLPSASHFLKSMITHCIHNNDELEIYFRNVVHKQNRLMASSTENSINLQTELNELSQDLKRVIVDDLNFDTISVRSELNDFDAILSMCSGDNFLHDKANRRLLDEMIIRCLLKYVDEHVHDRNIVTEMESQILSAIQDHLGLFKSQINQIKYVLQHGGNFPLTPSSSRTNMEIDDVSSQLGASINSADSDHSLFD</sequence>
<proteinExistence type="predicted"/>
<feature type="non-terminal residue" evidence="3">
    <location>
        <position position="595"/>
    </location>
</feature>
<dbReference type="OrthoDB" id="8927528at2759"/>
<dbReference type="PANTHER" id="PTHR26392">
    <property type="entry name" value="MITOGEN-ACTIVATED PROTEIN KINASE KINASE KINASE 7-RELATED"/>
    <property type="match status" value="1"/>
</dbReference>
<name>A0A8S3ZAB6_9EUPU</name>
<dbReference type="PANTHER" id="PTHR26392:SF92">
    <property type="entry name" value="PROTEIN KINASE DOMAIN-CONTAINING PROTEIN"/>
    <property type="match status" value="1"/>
</dbReference>
<dbReference type="Proteomes" id="UP000678393">
    <property type="component" value="Unassembled WGS sequence"/>
</dbReference>
<dbReference type="EMBL" id="CAJHNH020002258">
    <property type="protein sequence ID" value="CAG5126119.1"/>
    <property type="molecule type" value="Genomic_DNA"/>
</dbReference>
<keyword evidence="4" id="KW-1185">Reference proteome</keyword>
<feature type="coiled-coil region" evidence="1">
    <location>
        <begin position="74"/>
        <end position="139"/>
    </location>
</feature>
<dbReference type="InterPro" id="IPR027417">
    <property type="entry name" value="P-loop_NTPase"/>
</dbReference>
<protein>
    <recommendedName>
        <fullName evidence="2">Dynamin N-terminal domain-containing protein</fullName>
    </recommendedName>
</protein>
<accession>A0A8S3ZAB6</accession>
<feature type="domain" description="Dynamin N-terminal" evidence="2">
    <location>
        <begin position="136"/>
        <end position="278"/>
    </location>
</feature>
<gene>
    <name evidence="3" type="ORF">CUNI_LOCUS11677</name>
</gene>
<organism evidence="3 4">
    <name type="scientific">Candidula unifasciata</name>
    <dbReference type="NCBI Taxonomy" id="100452"/>
    <lineage>
        <taxon>Eukaryota</taxon>
        <taxon>Metazoa</taxon>
        <taxon>Spiralia</taxon>
        <taxon>Lophotrochozoa</taxon>
        <taxon>Mollusca</taxon>
        <taxon>Gastropoda</taxon>
        <taxon>Heterobranchia</taxon>
        <taxon>Euthyneura</taxon>
        <taxon>Panpulmonata</taxon>
        <taxon>Eupulmonata</taxon>
        <taxon>Stylommatophora</taxon>
        <taxon>Helicina</taxon>
        <taxon>Helicoidea</taxon>
        <taxon>Geomitridae</taxon>
        <taxon>Candidula</taxon>
    </lineage>
</organism>
<evidence type="ECO:0000313" key="4">
    <source>
        <dbReference type="Proteomes" id="UP000678393"/>
    </source>
</evidence>
<keyword evidence="1" id="KW-0175">Coiled coil</keyword>
<dbReference type="Gene3D" id="3.40.50.300">
    <property type="entry name" value="P-loop containing nucleotide triphosphate hydrolases"/>
    <property type="match status" value="1"/>
</dbReference>
<dbReference type="Pfam" id="PF00350">
    <property type="entry name" value="Dynamin_N"/>
    <property type="match status" value="1"/>
</dbReference>
<evidence type="ECO:0000259" key="2">
    <source>
        <dbReference type="Pfam" id="PF00350"/>
    </source>
</evidence>
<dbReference type="InterPro" id="IPR045063">
    <property type="entry name" value="Dynamin_N"/>
</dbReference>
<reference evidence="3" key="1">
    <citation type="submission" date="2021-04" db="EMBL/GenBank/DDBJ databases">
        <authorList>
            <consortium name="Molecular Ecology Group"/>
        </authorList>
    </citation>
    <scope>NUCLEOTIDE SEQUENCE</scope>
</reference>
<evidence type="ECO:0000313" key="3">
    <source>
        <dbReference type="EMBL" id="CAG5126119.1"/>
    </source>
</evidence>